<reference evidence="9 10" key="1">
    <citation type="submission" date="2018-04" db="EMBL/GenBank/DDBJ databases">
        <authorList>
            <person name="Go L.Y."/>
            <person name="Mitchell J.A."/>
        </authorList>
    </citation>
    <scope>NUCLEOTIDE SEQUENCE [LARGE SCALE GENOMIC DNA]</scope>
    <source>
        <strain evidence="9">ULC066bin1</strain>
    </source>
</reference>
<evidence type="ECO:0000313" key="9">
    <source>
        <dbReference type="EMBL" id="PZO44634.1"/>
    </source>
</evidence>
<dbReference type="GO" id="GO:0015979">
    <property type="term" value="P:photosynthesis"/>
    <property type="evidence" value="ECO:0007669"/>
    <property type="project" value="UniProtKB-KW"/>
</dbReference>
<evidence type="ECO:0000256" key="7">
    <source>
        <dbReference type="ARBA" id="ARBA00023136"/>
    </source>
</evidence>
<keyword evidence="3" id="KW-0602">Photosynthesis</keyword>
<dbReference type="EMBL" id="QBML01000002">
    <property type="protein sequence ID" value="PZO44634.1"/>
    <property type="molecule type" value="Genomic_DNA"/>
</dbReference>
<comment type="subcellular location">
    <subcellularLocation>
        <location evidence="1">Membrane</location>
        <topology evidence="1">Single-pass membrane protein</topology>
    </subcellularLocation>
</comment>
<dbReference type="InterPro" id="IPR012595">
    <property type="entry name" value="PetM_cyt_b6/f_cplx_su7"/>
</dbReference>
<evidence type="ECO:0000256" key="1">
    <source>
        <dbReference type="ARBA" id="ARBA00004167"/>
    </source>
</evidence>
<sequence length="36" mass="3976">MGEMVDAMVLCMVLIPVGIAFGYFLLKLQGEEKEEA</sequence>
<dbReference type="GO" id="GO:0016020">
    <property type="term" value="C:membrane"/>
    <property type="evidence" value="ECO:0007669"/>
    <property type="project" value="UniProtKB-SubCell"/>
</dbReference>
<evidence type="ECO:0000256" key="3">
    <source>
        <dbReference type="ARBA" id="ARBA00022531"/>
    </source>
</evidence>
<reference evidence="9 10" key="2">
    <citation type="submission" date="2018-06" db="EMBL/GenBank/DDBJ databases">
        <title>Metagenomic assembly of (sub)arctic Cyanobacteria and their associated microbiome from non-axenic cultures.</title>
        <authorList>
            <person name="Baurain D."/>
        </authorList>
    </citation>
    <scope>NUCLEOTIDE SEQUENCE [LARGE SCALE GENOMIC DNA]</scope>
    <source>
        <strain evidence="9">ULC066bin1</strain>
    </source>
</reference>
<keyword evidence="5" id="KW-0249">Electron transport</keyword>
<evidence type="ECO:0000256" key="8">
    <source>
        <dbReference type="SAM" id="Phobius"/>
    </source>
</evidence>
<dbReference type="Pfam" id="PF08041">
    <property type="entry name" value="PetM"/>
    <property type="match status" value="1"/>
</dbReference>
<accession>A0A2W4WHN4</accession>
<dbReference type="AlphaFoldDB" id="A0A2W4WHN4"/>
<evidence type="ECO:0000256" key="4">
    <source>
        <dbReference type="ARBA" id="ARBA00022692"/>
    </source>
</evidence>
<feature type="transmembrane region" description="Helical" evidence="8">
    <location>
        <begin position="7"/>
        <end position="26"/>
    </location>
</feature>
<gene>
    <name evidence="9" type="ORF">DCF19_01975</name>
</gene>
<comment type="caution">
    <text evidence="9">The sequence shown here is derived from an EMBL/GenBank/DDBJ whole genome shotgun (WGS) entry which is preliminary data.</text>
</comment>
<organism evidence="9 10">
    <name type="scientific">Pseudanabaena frigida</name>
    <dbReference type="NCBI Taxonomy" id="945775"/>
    <lineage>
        <taxon>Bacteria</taxon>
        <taxon>Bacillati</taxon>
        <taxon>Cyanobacteriota</taxon>
        <taxon>Cyanophyceae</taxon>
        <taxon>Pseudanabaenales</taxon>
        <taxon>Pseudanabaenaceae</taxon>
        <taxon>Pseudanabaena</taxon>
    </lineage>
</organism>
<evidence type="ECO:0000313" key="10">
    <source>
        <dbReference type="Proteomes" id="UP000249467"/>
    </source>
</evidence>
<dbReference type="Proteomes" id="UP000249467">
    <property type="component" value="Unassembled WGS sequence"/>
</dbReference>
<name>A0A2W4WHN4_9CYAN</name>
<keyword evidence="6 8" id="KW-1133">Transmembrane helix</keyword>
<evidence type="ECO:0000256" key="6">
    <source>
        <dbReference type="ARBA" id="ARBA00022989"/>
    </source>
</evidence>
<keyword evidence="4 8" id="KW-0812">Transmembrane</keyword>
<protein>
    <submittedName>
        <fullName evidence="9">PetM of cytochrome b6f complex subunit 7</fullName>
    </submittedName>
</protein>
<evidence type="ECO:0000256" key="5">
    <source>
        <dbReference type="ARBA" id="ARBA00022982"/>
    </source>
</evidence>
<keyword evidence="2" id="KW-0813">Transport</keyword>
<proteinExistence type="predicted"/>
<evidence type="ECO:0000256" key="2">
    <source>
        <dbReference type="ARBA" id="ARBA00022448"/>
    </source>
</evidence>
<keyword evidence="7 8" id="KW-0472">Membrane</keyword>
<dbReference type="GO" id="GO:0009512">
    <property type="term" value="C:cytochrome b6f complex"/>
    <property type="evidence" value="ECO:0007669"/>
    <property type="project" value="InterPro"/>
</dbReference>